<accession>A0A3P7JKC1</accession>
<dbReference type="EMBL" id="UYYB01107937">
    <property type="protein sequence ID" value="VDM80259.1"/>
    <property type="molecule type" value="Genomic_DNA"/>
</dbReference>
<dbReference type="OrthoDB" id="5946976at2759"/>
<name>A0A3P7JKC1_STRVU</name>
<dbReference type="Proteomes" id="UP000270094">
    <property type="component" value="Unassembled WGS sequence"/>
</dbReference>
<dbReference type="AlphaFoldDB" id="A0A3P7JKC1"/>
<proteinExistence type="predicted"/>
<protein>
    <submittedName>
        <fullName evidence="1">Uncharacterized protein</fullName>
    </submittedName>
</protein>
<sequence>MLSSEIDFHIGLDLSEDYRVARITPPPFFDLVKAIWYDPKIIWMLLNLAMSKDSPLIRAGSNPSWIQVSGQCTVNNPEQHAMEQAAALGIGNARSLAELFNLGFKVGIHLGYLKIPWKRYYRVARVTPPPFFDLVKAIWYDPKIIRMLLDLAMSKDSPLIRAGSNPSWIQVSGQCTVNNPEQHAMEQAAALGIGNARSLAELFNLVCINYG</sequence>
<evidence type="ECO:0000313" key="1">
    <source>
        <dbReference type="EMBL" id="VDM80259.1"/>
    </source>
</evidence>
<dbReference type="InterPro" id="IPR052907">
    <property type="entry name" value="Beta-lactamase/esterase"/>
</dbReference>
<dbReference type="PANTHER" id="PTHR43319:SF2">
    <property type="entry name" value="BETA-LACTAMASE-RELATED DOMAIN-CONTAINING PROTEIN"/>
    <property type="match status" value="1"/>
</dbReference>
<dbReference type="Gene3D" id="3.40.710.10">
    <property type="entry name" value="DD-peptidase/beta-lactamase superfamily"/>
    <property type="match status" value="1"/>
</dbReference>
<evidence type="ECO:0000313" key="2">
    <source>
        <dbReference type="Proteomes" id="UP000270094"/>
    </source>
</evidence>
<dbReference type="PANTHER" id="PTHR43319">
    <property type="entry name" value="BETA-LACTAMASE-RELATED"/>
    <property type="match status" value="1"/>
</dbReference>
<dbReference type="InterPro" id="IPR012338">
    <property type="entry name" value="Beta-lactam/transpept-like"/>
</dbReference>
<organism evidence="1 2">
    <name type="scientific">Strongylus vulgaris</name>
    <name type="common">Blood worm</name>
    <dbReference type="NCBI Taxonomy" id="40348"/>
    <lineage>
        <taxon>Eukaryota</taxon>
        <taxon>Metazoa</taxon>
        <taxon>Ecdysozoa</taxon>
        <taxon>Nematoda</taxon>
        <taxon>Chromadorea</taxon>
        <taxon>Rhabditida</taxon>
        <taxon>Rhabditina</taxon>
        <taxon>Rhabditomorpha</taxon>
        <taxon>Strongyloidea</taxon>
        <taxon>Strongylidae</taxon>
        <taxon>Strongylus</taxon>
    </lineage>
</organism>
<gene>
    <name evidence="1" type="ORF">SVUK_LOCUS15257</name>
</gene>
<reference evidence="1 2" key="1">
    <citation type="submission" date="2018-11" db="EMBL/GenBank/DDBJ databases">
        <authorList>
            <consortium name="Pathogen Informatics"/>
        </authorList>
    </citation>
    <scope>NUCLEOTIDE SEQUENCE [LARGE SCALE GENOMIC DNA]</scope>
</reference>
<keyword evidence="2" id="KW-1185">Reference proteome</keyword>